<feature type="domain" description="HAMP" evidence="8">
    <location>
        <begin position="331"/>
        <end position="383"/>
    </location>
</feature>
<proteinExistence type="inferred from homology"/>
<evidence type="ECO:0000259" key="8">
    <source>
        <dbReference type="PROSITE" id="PS50885"/>
    </source>
</evidence>
<dbReference type="GO" id="GO:0016020">
    <property type="term" value="C:membrane"/>
    <property type="evidence" value="ECO:0007669"/>
    <property type="project" value="UniProtKB-SubCell"/>
</dbReference>
<evidence type="ECO:0000256" key="6">
    <source>
        <dbReference type="SAM" id="Phobius"/>
    </source>
</evidence>
<evidence type="ECO:0000259" key="7">
    <source>
        <dbReference type="PROSITE" id="PS50111"/>
    </source>
</evidence>
<dbReference type="PANTHER" id="PTHR32089">
    <property type="entry name" value="METHYL-ACCEPTING CHEMOTAXIS PROTEIN MCPB"/>
    <property type="match status" value="1"/>
</dbReference>
<comment type="subcellular location">
    <subcellularLocation>
        <location evidence="1">Membrane</location>
    </subcellularLocation>
</comment>
<dbReference type="SMART" id="SM00283">
    <property type="entry name" value="MA"/>
    <property type="match status" value="1"/>
</dbReference>
<dbReference type="InterPro" id="IPR004089">
    <property type="entry name" value="MCPsignal_dom"/>
</dbReference>
<feature type="coiled-coil region" evidence="5">
    <location>
        <begin position="435"/>
        <end position="479"/>
    </location>
</feature>
<keyword evidence="2 4" id="KW-0807">Transducer</keyword>
<dbReference type="RefSeq" id="WP_073585700.1">
    <property type="nucleotide sequence ID" value="NZ_AP024897.1"/>
</dbReference>
<dbReference type="SMART" id="SM00304">
    <property type="entry name" value="HAMP"/>
    <property type="match status" value="1"/>
</dbReference>
<evidence type="ECO:0000256" key="5">
    <source>
        <dbReference type="SAM" id="Coils"/>
    </source>
</evidence>
<dbReference type="OrthoDB" id="5579179at2"/>
<dbReference type="FunFam" id="1.10.287.950:FF:000001">
    <property type="entry name" value="Methyl-accepting chemotaxis sensory transducer"/>
    <property type="match status" value="1"/>
</dbReference>
<dbReference type="CDD" id="cd06225">
    <property type="entry name" value="HAMP"/>
    <property type="match status" value="1"/>
</dbReference>
<name>A0A1M7Z059_9VIBR</name>
<dbReference type="InterPro" id="IPR003660">
    <property type="entry name" value="HAMP_dom"/>
</dbReference>
<accession>A0A1M7Z059</accession>
<comment type="similarity">
    <text evidence="3">Belongs to the methyl-accepting chemotaxis (MCP) protein family.</text>
</comment>
<dbReference type="AlphaFoldDB" id="A0A1M7Z059"/>
<evidence type="ECO:0000313" key="9">
    <source>
        <dbReference type="EMBL" id="SHO58260.1"/>
    </source>
</evidence>
<dbReference type="Gene3D" id="1.10.287.950">
    <property type="entry name" value="Methyl-accepting chemotaxis protein"/>
    <property type="match status" value="1"/>
</dbReference>
<keyword evidence="10" id="KW-1185">Reference proteome</keyword>
<sequence length="660" mass="73997">MSLIQRMIGGFSILVIALLIMVTINYTSVNRIQDDLTYITDKTLPVSQRANDIKIDILQQHLKVMSVFSTRDMNTVNQYENMFRSFDKKIVDEISAIPPDIIADNSILSQGLATIKSAGKSYVSDASALIDLRRRLIEMDQQISAQQQIVSQIERRLSYYLTKYSGDRYDDREFRFTITGLQREAKQIFSAFNSYLVKRDLKQLKAGLDGMNTVIAQRFREIQNFDQDKGKLFSLMLKPLLKQLGDQNGLYQLYLAEDEIMLKTNMLLVQTQKNTDLLLKSVNTFVDTTQTLVKQAQANTNEGIDLIKNTTLTISAVVIAVAVLIPLWIAGWVKKTLHNFRETLMKISQGDLRVQFNQSSKDEFGELGGYLNELAENLRNTFTALTDSSGNLTQVAENNAQISDKATNSVNHQRHLLETTASAMTEMECSVGEVAQRAQDTMMAAEQANEQMQDVSQSIKQAIHNIKEQAEQIEKASETSIELNDYGKKIDTIIETIQDIAEQTNLLALNAAIEAARAGEQGRGFAVVADEVRSLASRTKKSTEEIQNMIEIMQKLIQAVVHVIKLNVERNESNIEVAEKADTGLRQMSDVMGQIVEMNMQIATATEEQSSTAREISASVIHISDSAEETAQGARENAESSHTLREQSQHQQALIDKFTV</sequence>
<evidence type="ECO:0000256" key="2">
    <source>
        <dbReference type="ARBA" id="ARBA00023224"/>
    </source>
</evidence>
<dbReference type="PROSITE" id="PS50885">
    <property type="entry name" value="HAMP"/>
    <property type="match status" value="1"/>
</dbReference>
<dbReference type="STRING" id="1117707.VQ7734_04031"/>
<organism evidence="9 10">
    <name type="scientific">Vibrio quintilis</name>
    <dbReference type="NCBI Taxonomy" id="1117707"/>
    <lineage>
        <taxon>Bacteria</taxon>
        <taxon>Pseudomonadati</taxon>
        <taxon>Pseudomonadota</taxon>
        <taxon>Gammaproteobacteria</taxon>
        <taxon>Vibrionales</taxon>
        <taxon>Vibrionaceae</taxon>
        <taxon>Vibrio</taxon>
    </lineage>
</organism>
<dbReference type="PROSITE" id="PS50111">
    <property type="entry name" value="CHEMOTAXIS_TRANSDUC_2"/>
    <property type="match status" value="1"/>
</dbReference>
<dbReference type="Proteomes" id="UP000184600">
    <property type="component" value="Unassembled WGS sequence"/>
</dbReference>
<keyword evidence="6" id="KW-1133">Transmembrane helix</keyword>
<feature type="domain" description="Methyl-accepting transducer" evidence="7">
    <location>
        <begin position="388"/>
        <end position="624"/>
    </location>
</feature>
<reference evidence="10" key="1">
    <citation type="submission" date="2016-12" db="EMBL/GenBank/DDBJ databases">
        <authorList>
            <person name="Rodrigo-Torres L."/>
            <person name="Arahal R.D."/>
            <person name="Lucena T."/>
        </authorList>
    </citation>
    <scope>NUCLEOTIDE SEQUENCE [LARGE SCALE GENOMIC DNA]</scope>
</reference>
<evidence type="ECO:0000256" key="4">
    <source>
        <dbReference type="PROSITE-ProRule" id="PRU00284"/>
    </source>
</evidence>
<dbReference type="EMBL" id="FRFG01000059">
    <property type="protein sequence ID" value="SHO58260.1"/>
    <property type="molecule type" value="Genomic_DNA"/>
</dbReference>
<evidence type="ECO:0000256" key="3">
    <source>
        <dbReference type="ARBA" id="ARBA00029447"/>
    </source>
</evidence>
<dbReference type="GO" id="GO:0007165">
    <property type="term" value="P:signal transduction"/>
    <property type="evidence" value="ECO:0007669"/>
    <property type="project" value="UniProtKB-KW"/>
</dbReference>
<dbReference type="SUPFAM" id="SSF58104">
    <property type="entry name" value="Methyl-accepting chemotaxis protein (MCP) signaling domain"/>
    <property type="match status" value="1"/>
</dbReference>
<evidence type="ECO:0000256" key="1">
    <source>
        <dbReference type="ARBA" id="ARBA00004370"/>
    </source>
</evidence>
<dbReference type="CDD" id="cd11386">
    <property type="entry name" value="MCP_signal"/>
    <property type="match status" value="1"/>
</dbReference>
<evidence type="ECO:0000313" key="10">
    <source>
        <dbReference type="Proteomes" id="UP000184600"/>
    </source>
</evidence>
<dbReference type="Pfam" id="PF00672">
    <property type="entry name" value="HAMP"/>
    <property type="match status" value="1"/>
</dbReference>
<gene>
    <name evidence="9" type="primary">mcpS_4</name>
    <name evidence="9" type="ORF">VQ7734_04031</name>
</gene>
<dbReference type="GO" id="GO:0006935">
    <property type="term" value="P:chemotaxis"/>
    <property type="evidence" value="ECO:0007669"/>
    <property type="project" value="UniProtKB-ARBA"/>
</dbReference>
<keyword evidence="6" id="KW-0812">Transmembrane</keyword>
<feature type="transmembrane region" description="Helical" evidence="6">
    <location>
        <begin position="7"/>
        <end position="26"/>
    </location>
</feature>
<keyword evidence="6" id="KW-0472">Membrane</keyword>
<keyword evidence="5" id="KW-0175">Coiled coil</keyword>
<protein>
    <submittedName>
        <fullName evidence="9">Methyl-accepting chemotaxis protein McpS</fullName>
    </submittedName>
</protein>
<dbReference type="Pfam" id="PF00015">
    <property type="entry name" value="MCPsignal"/>
    <property type="match status" value="1"/>
</dbReference>
<feature type="transmembrane region" description="Helical" evidence="6">
    <location>
        <begin position="312"/>
        <end position="333"/>
    </location>
</feature>
<dbReference type="PANTHER" id="PTHR32089:SF120">
    <property type="entry name" value="METHYL-ACCEPTING CHEMOTAXIS PROTEIN TLPQ"/>
    <property type="match status" value="1"/>
</dbReference>